<feature type="transmembrane region" description="Helical" evidence="9">
    <location>
        <begin position="286"/>
        <end position="307"/>
    </location>
</feature>
<evidence type="ECO:0000256" key="6">
    <source>
        <dbReference type="ARBA" id="ARBA00022989"/>
    </source>
</evidence>
<name>A0ABU0E6S7_9FIRM</name>
<evidence type="ECO:0000259" key="10">
    <source>
        <dbReference type="PROSITE" id="PS51105"/>
    </source>
</evidence>
<evidence type="ECO:0000256" key="1">
    <source>
        <dbReference type="ARBA" id="ARBA00004651"/>
    </source>
</evidence>
<feature type="transmembrane region" description="Helical" evidence="9">
    <location>
        <begin position="184"/>
        <end position="206"/>
    </location>
</feature>
<dbReference type="EMBL" id="JAUSUR010000007">
    <property type="protein sequence ID" value="MDQ0362612.1"/>
    <property type="molecule type" value="Genomic_DNA"/>
</dbReference>
<dbReference type="PANTHER" id="PTHR33989:SF4">
    <property type="entry name" value="PTS SYSTEM N,N'-DIACETYLCHITOBIOSE-SPECIFIC EIIC COMPONENT"/>
    <property type="match status" value="1"/>
</dbReference>
<evidence type="ECO:0000256" key="2">
    <source>
        <dbReference type="ARBA" id="ARBA00022448"/>
    </source>
</evidence>
<feature type="transmembrane region" description="Helical" evidence="9">
    <location>
        <begin position="345"/>
        <end position="364"/>
    </location>
</feature>
<proteinExistence type="predicted"/>
<protein>
    <recommendedName>
        <fullName evidence="8">Permease IIC component</fullName>
    </recommendedName>
</protein>
<dbReference type="PIRSF" id="PIRSF006351">
    <property type="entry name" value="PTS_EIIC-Cellobiose"/>
    <property type="match status" value="1"/>
</dbReference>
<dbReference type="NCBIfam" id="TIGR00410">
    <property type="entry name" value="lacE"/>
    <property type="match status" value="1"/>
</dbReference>
<dbReference type="InterPro" id="IPR003352">
    <property type="entry name" value="PTS_EIIC"/>
</dbReference>
<keyword evidence="3 8" id="KW-1003">Cell membrane</keyword>
<keyword evidence="5 9" id="KW-0812">Transmembrane</keyword>
<evidence type="ECO:0000256" key="3">
    <source>
        <dbReference type="ARBA" id="ARBA00022475"/>
    </source>
</evidence>
<feature type="transmembrane region" description="Helical" evidence="9">
    <location>
        <begin position="32"/>
        <end position="55"/>
    </location>
</feature>
<keyword evidence="2 8" id="KW-0813">Transport</keyword>
<dbReference type="RefSeq" id="WP_307410378.1">
    <property type="nucleotide sequence ID" value="NZ_JAUSUR010000007.1"/>
</dbReference>
<dbReference type="PROSITE" id="PS51105">
    <property type="entry name" value="PTS_EIIC_TYPE_3"/>
    <property type="match status" value="1"/>
</dbReference>
<feature type="transmembrane region" description="Helical" evidence="9">
    <location>
        <begin position="319"/>
        <end position="339"/>
    </location>
</feature>
<evidence type="ECO:0000256" key="5">
    <source>
        <dbReference type="ARBA" id="ARBA00022692"/>
    </source>
</evidence>
<evidence type="ECO:0000313" key="11">
    <source>
        <dbReference type="EMBL" id="MDQ0362612.1"/>
    </source>
</evidence>
<keyword evidence="7 8" id="KW-0472">Membrane</keyword>
<keyword evidence="4 8" id="KW-0762">Sugar transport</keyword>
<feature type="transmembrane region" description="Helical" evidence="9">
    <location>
        <begin position="75"/>
        <end position="100"/>
    </location>
</feature>
<dbReference type="Proteomes" id="UP001230220">
    <property type="component" value="Unassembled WGS sequence"/>
</dbReference>
<gene>
    <name evidence="11" type="ORF">J2S15_003366</name>
</gene>
<organism evidence="11 12">
    <name type="scientific">Breznakia pachnodae</name>
    <dbReference type="NCBI Taxonomy" id="265178"/>
    <lineage>
        <taxon>Bacteria</taxon>
        <taxon>Bacillati</taxon>
        <taxon>Bacillota</taxon>
        <taxon>Erysipelotrichia</taxon>
        <taxon>Erysipelotrichales</taxon>
        <taxon>Erysipelotrichaceae</taxon>
        <taxon>Breznakia</taxon>
    </lineage>
</organism>
<feature type="transmembrane region" description="Helical" evidence="9">
    <location>
        <begin position="145"/>
        <end position="163"/>
    </location>
</feature>
<accession>A0ABU0E6S7</accession>
<feature type="transmembrane region" description="Helical" evidence="9">
    <location>
        <begin position="226"/>
        <end position="246"/>
    </location>
</feature>
<keyword evidence="6 9" id="KW-1133">Transmembrane helix</keyword>
<evidence type="ECO:0000256" key="9">
    <source>
        <dbReference type="SAM" id="Phobius"/>
    </source>
</evidence>
<dbReference type="InterPro" id="IPR004501">
    <property type="entry name" value="PTS_EIIC_3"/>
</dbReference>
<comment type="caution">
    <text evidence="11">The sequence shown here is derived from an EMBL/GenBank/DDBJ whole genome shotgun (WGS) entry which is preliminary data.</text>
</comment>
<feature type="transmembrane region" description="Helical" evidence="9">
    <location>
        <begin position="112"/>
        <end position="133"/>
    </location>
</feature>
<evidence type="ECO:0000256" key="7">
    <source>
        <dbReference type="ARBA" id="ARBA00023136"/>
    </source>
</evidence>
<evidence type="ECO:0000313" key="12">
    <source>
        <dbReference type="Proteomes" id="UP001230220"/>
    </source>
</evidence>
<dbReference type="Pfam" id="PF02378">
    <property type="entry name" value="PTS_EIIC"/>
    <property type="match status" value="1"/>
</dbReference>
<dbReference type="PANTHER" id="PTHR33989">
    <property type="match status" value="1"/>
</dbReference>
<keyword evidence="12" id="KW-1185">Reference proteome</keyword>
<comment type="function">
    <text evidence="8">The phosphoenolpyruvate-dependent sugar phosphotransferase system (PTS), a major carbohydrate active -transport system, catalyzes the phosphorylation of incoming sugar substrates concomitant with their translocation across the cell membrane.</text>
</comment>
<comment type="subcellular location">
    <subcellularLocation>
        <location evidence="1">Cell membrane</location>
        <topology evidence="1">Multi-pass membrane protein</topology>
    </subcellularLocation>
</comment>
<evidence type="ECO:0000256" key="4">
    <source>
        <dbReference type="ARBA" id="ARBA00022597"/>
    </source>
</evidence>
<evidence type="ECO:0000256" key="8">
    <source>
        <dbReference type="PIRNR" id="PIRNR006351"/>
    </source>
</evidence>
<feature type="domain" description="PTS EIIC type-3" evidence="10">
    <location>
        <begin position="9"/>
        <end position="413"/>
    </location>
</feature>
<dbReference type="InterPro" id="IPR051088">
    <property type="entry name" value="PTS_Sugar-EIIC/EIIB"/>
</dbReference>
<sequence>MFNKLNAMIEKSILPIANRLSTQRHLKAIRDAFISILPITLAGGIVAVLTAAPVTEDTTNGFLLAWRAFADNNSMLFGWINALTLGAMSLYICIGIVYFLCKHYKIVPFQPILLAVFGFMLLMVTPLELGWAGKQVEISYLDGKGLLPAIMVGVFVVEAYHFMRQRNWGRIKLPDSVPASLSETFASLVPSVVIMFVMVIVCAIFNSQGTTLPQFIYTYLAPTLSAADSLPFTILITLAVHLFWFFGIHDAALAGILGPIRDGNLSINAAAHMAGESLPAVFTTPFWVYFVIIGGCGSVLALALLLIRSKSKQLKTVGGVGLIPSFFGISEPIIFGVPLMLNPLFFIPFLLTSTVNAIISFILLDTGVIEKTFAMLSWNMPSVFGAFLSTMDIKALFLVIALIIIDMVIYYPFFKTYEKNLVKLETESEAEAIEAEA</sequence>
<dbReference type="InterPro" id="IPR004796">
    <property type="entry name" value="PTS_IIC_cello"/>
</dbReference>
<reference evidence="11 12" key="1">
    <citation type="submission" date="2023-07" db="EMBL/GenBank/DDBJ databases">
        <title>Genomic Encyclopedia of Type Strains, Phase IV (KMG-IV): sequencing the most valuable type-strain genomes for metagenomic binning, comparative biology and taxonomic classification.</title>
        <authorList>
            <person name="Goeker M."/>
        </authorList>
    </citation>
    <scope>NUCLEOTIDE SEQUENCE [LARGE SCALE GENOMIC DNA]</scope>
    <source>
        <strain evidence="11 12">DSM 16784</strain>
    </source>
</reference>